<dbReference type="RefSeq" id="WP_012881594.1">
    <property type="nucleotide sequence ID" value="NC_013552.1"/>
</dbReference>
<evidence type="ECO:0000259" key="16">
    <source>
        <dbReference type="PROSITE" id="PS51198"/>
    </source>
</evidence>
<evidence type="ECO:0000256" key="12">
    <source>
        <dbReference type="ARBA" id="ARBA00034617"/>
    </source>
</evidence>
<dbReference type="Pfam" id="PF00580">
    <property type="entry name" value="UvrD-helicase"/>
    <property type="match status" value="1"/>
</dbReference>
<evidence type="ECO:0000256" key="6">
    <source>
        <dbReference type="ARBA" id="ARBA00022806"/>
    </source>
</evidence>
<proteinExistence type="inferred from homology"/>
<evidence type="ECO:0000256" key="7">
    <source>
        <dbReference type="ARBA" id="ARBA00022839"/>
    </source>
</evidence>
<evidence type="ECO:0000259" key="17">
    <source>
        <dbReference type="PROSITE" id="PS51217"/>
    </source>
</evidence>
<keyword evidence="8 15" id="KW-0067">ATP-binding</keyword>
<dbReference type="Gene3D" id="3.90.320.10">
    <property type="match status" value="1"/>
</dbReference>
<dbReference type="Pfam" id="PF13361">
    <property type="entry name" value="UvrD_C"/>
    <property type="match status" value="1"/>
</dbReference>
<evidence type="ECO:0000256" key="2">
    <source>
        <dbReference type="ARBA" id="ARBA00022722"/>
    </source>
</evidence>
<keyword evidence="2" id="KW-0540">Nuclease</keyword>
<evidence type="ECO:0000256" key="5">
    <source>
        <dbReference type="ARBA" id="ARBA00022801"/>
    </source>
</evidence>
<evidence type="ECO:0000256" key="1">
    <source>
        <dbReference type="ARBA" id="ARBA00009922"/>
    </source>
</evidence>
<dbReference type="GO" id="GO:0005524">
    <property type="term" value="F:ATP binding"/>
    <property type="evidence" value="ECO:0007669"/>
    <property type="project" value="UniProtKB-UniRule"/>
</dbReference>
<evidence type="ECO:0000256" key="3">
    <source>
        <dbReference type="ARBA" id="ARBA00022741"/>
    </source>
</evidence>
<dbReference type="KEGG" id="dev:DhcVS_256"/>
<dbReference type="AlphaFoldDB" id="D2BGG8"/>
<keyword evidence="10" id="KW-0234">DNA repair</keyword>
<dbReference type="PANTHER" id="PTHR11070">
    <property type="entry name" value="UVRD / RECB / PCRA DNA HELICASE FAMILY MEMBER"/>
    <property type="match status" value="1"/>
</dbReference>
<organism evidence="18 19">
    <name type="scientific">Dehalococcoides mccartyi (strain VS)</name>
    <dbReference type="NCBI Taxonomy" id="311424"/>
    <lineage>
        <taxon>Bacteria</taxon>
        <taxon>Bacillati</taxon>
        <taxon>Chloroflexota</taxon>
        <taxon>Dehalococcoidia</taxon>
        <taxon>Dehalococcoidales</taxon>
        <taxon>Dehalococcoidaceae</taxon>
        <taxon>Dehalococcoides</taxon>
    </lineage>
</organism>
<dbReference type="Proteomes" id="UP000002506">
    <property type="component" value="Chromosome"/>
</dbReference>
<dbReference type="EMBL" id="CP001827">
    <property type="protein sequence ID" value="ACZ61418.1"/>
    <property type="molecule type" value="Genomic_DNA"/>
</dbReference>
<evidence type="ECO:0000256" key="9">
    <source>
        <dbReference type="ARBA" id="ARBA00023125"/>
    </source>
</evidence>
<comment type="catalytic activity">
    <reaction evidence="12">
        <text>Couples ATP hydrolysis with the unwinding of duplex DNA by translocating in the 3'-5' direction.</text>
        <dbReference type="EC" id="5.6.2.4"/>
    </reaction>
</comment>
<dbReference type="Gene3D" id="1.10.10.160">
    <property type="match status" value="1"/>
</dbReference>
<dbReference type="GO" id="GO:0000725">
    <property type="term" value="P:recombinational repair"/>
    <property type="evidence" value="ECO:0007669"/>
    <property type="project" value="TreeGrafter"/>
</dbReference>
<evidence type="ECO:0000256" key="11">
    <source>
        <dbReference type="ARBA" id="ARBA00023235"/>
    </source>
</evidence>
<keyword evidence="4" id="KW-0227">DNA damage</keyword>
<gene>
    <name evidence="18" type="primary">uvrD</name>
    <name evidence="18" type="ordered locus">DhcVS_256</name>
</gene>
<accession>D2BGG8</accession>
<dbReference type="Gene3D" id="3.40.50.300">
    <property type="entry name" value="P-loop containing nucleotide triphosphate hydrolases"/>
    <property type="match status" value="3"/>
</dbReference>
<comment type="similarity">
    <text evidence="1">Belongs to the helicase family. UvrD subfamily.</text>
</comment>
<keyword evidence="9" id="KW-0238">DNA-binding</keyword>
<dbReference type="GO" id="GO:0004527">
    <property type="term" value="F:exonuclease activity"/>
    <property type="evidence" value="ECO:0007669"/>
    <property type="project" value="UniProtKB-KW"/>
</dbReference>
<keyword evidence="6 15" id="KW-0347">Helicase</keyword>
<dbReference type="InterPro" id="IPR013986">
    <property type="entry name" value="DExx_box_DNA_helicase_dom_sf"/>
</dbReference>
<dbReference type="PROSITE" id="PS51198">
    <property type="entry name" value="UVRD_HELICASE_ATP_BIND"/>
    <property type="match status" value="1"/>
</dbReference>
<comment type="catalytic activity">
    <reaction evidence="14">
        <text>ATP + H2O = ADP + phosphate + H(+)</text>
        <dbReference type="Rhea" id="RHEA:13065"/>
        <dbReference type="ChEBI" id="CHEBI:15377"/>
        <dbReference type="ChEBI" id="CHEBI:15378"/>
        <dbReference type="ChEBI" id="CHEBI:30616"/>
        <dbReference type="ChEBI" id="CHEBI:43474"/>
        <dbReference type="ChEBI" id="CHEBI:456216"/>
        <dbReference type="EC" id="5.6.2.4"/>
    </reaction>
</comment>
<dbReference type="InterPro" id="IPR014016">
    <property type="entry name" value="UvrD-like_ATP-bd"/>
</dbReference>
<protein>
    <recommendedName>
        <fullName evidence="13">DNA 3'-5' helicase</fullName>
        <ecNumber evidence="13">5.6.2.4</ecNumber>
    </recommendedName>
</protein>
<dbReference type="InterPro" id="IPR011604">
    <property type="entry name" value="PDDEXK-like_dom_sf"/>
</dbReference>
<dbReference type="PROSITE" id="PS51217">
    <property type="entry name" value="UVRD_HELICASE_CTER"/>
    <property type="match status" value="1"/>
</dbReference>
<evidence type="ECO:0000256" key="13">
    <source>
        <dbReference type="ARBA" id="ARBA00034808"/>
    </source>
</evidence>
<dbReference type="HOGENOM" id="CLU_004585_6_0_0"/>
<evidence type="ECO:0000256" key="14">
    <source>
        <dbReference type="ARBA" id="ARBA00048988"/>
    </source>
</evidence>
<keyword evidence="11" id="KW-0413">Isomerase</keyword>
<dbReference type="InterPro" id="IPR038726">
    <property type="entry name" value="PDDEXK_AddAB-type"/>
</dbReference>
<feature type="binding site" evidence="15">
    <location>
        <begin position="31"/>
        <end position="38"/>
    </location>
    <ligand>
        <name>ATP</name>
        <dbReference type="ChEBI" id="CHEBI:30616"/>
    </ligand>
</feature>
<evidence type="ECO:0000256" key="15">
    <source>
        <dbReference type="PROSITE-ProRule" id="PRU00560"/>
    </source>
</evidence>
<dbReference type="OrthoDB" id="9810135at2"/>
<sequence length="972" mass="109157">MMNIDQVLRNELTPQQYNAAVDTAREVLCLACAGSGKSRTLAYRIARLLAEGEPPEGIVAFTFTEKASESIKRRVSQALTTAGLDATVMGAMYIGTIHSYCQHILGDIDAKYRQYDVLDDNRLKLYLISRYYQLGLQGFRPRAQNNSYFDTIKQASEAWKTTNDELLDFNAVAAEDQDVGDLLIRIRSGLREDQYIDFSLMIRDVVDSIRANVPGLENGIGNLRHIMVDEYQDVNPCQEELVRLLHQRSQTLFVVGDDDQSIYAWRGADVSNILGFQGRYRNSTVHTLSQNFRSTAPIVQASDSFAAVLLGPSRIAKNPAASTNLIPQDLRVLWFPDRSTEAGWVAARIRDLLGTAYNDNGNIRGLTPADFAVLMRSTRQAEQDGVPRHTAFTTALENLRIPFSLEAGGGPFDRPQTAVLRSTFELLRNVPLDRNAVQQHFNNEVILAYPDADFTALARVLTDWSRRIHRPQGSSRIRLRPQQLVYDLLEAFNIAQTNFGDDIMRDIGLFSRMIMDVETVYMSVDSRQRFSEVLNFLQNAAETGYDVSTDDVLQRPDAVTVSTVHKMKGLEFPCVFIVDVEAHRFPKRRSSYSGWLPPGVMTSAINRGAYQSTPDEEIRLFYTAATRAERYLHVSGAENLPQARRPARRSPYALQLATHPAVVQNAGGLPPGIVQATPRRRVEDADYPTSFTEIKYYLQCPRGYQLRQRYGLNPVIPEMFGYGQTVHTSIQKLHELYPNTPPSQDQVEQVVFDTFHLKHVPQSGDPVNRPGAYENSRNRAVEIAEDYVASFGADFERERQVEAVFEIPTSNCVISGSIDLLLHEDEHGEILHAEIIDFKTMEGGEAPAENDDLDWTELALQVQLYARAADQVMGQNTRTGSVHLLKDNQRIEVPITQEAVNAALSNIEWAVTGILGSDFPMRPHPEKCGKCDFKAICQATPQNFSVQTTVPPELHLPGRREMARAFSLYRGT</sequence>
<reference evidence="18 19" key="1">
    <citation type="journal article" date="2009" name="PLoS Genet.">
        <title>Localized plasticity in the streamlined genomes of vinyl chloride respiring Dehalococcoides.</title>
        <authorList>
            <person name="McMurdie P.J."/>
            <person name="Behrens S.F."/>
            <person name="Muller J.A."/>
            <person name="Goke J."/>
            <person name="Ritalahti K.M."/>
            <person name="Wagner R."/>
            <person name="Goltsman E."/>
            <person name="Lapidus A."/>
            <person name="Holmes S."/>
            <person name="Loffler F.E."/>
            <person name="Spormann A.M."/>
        </authorList>
    </citation>
    <scope>NUCLEOTIDE SEQUENCE [LARGE SCALE GENOMIC DNA]</scope>
    <source>
        <strain evidence="18 19">VS</strain>
    </source>
</reference>
<dbReference type="eggNOG" id="COG0210">
    <property type="taxonomic scope" value="Bacteria"/>
</dbReference>
<dbReference type="InterPro" id="IPR000212">
    <property type="entry name" value="DNA_helicase_UvrD/REP"/>
</dbReference>
<keyword evidence="5 15" id="KW-0378">Hydrolase</keyword>
<dbReference type="InterPro" id="IPR027417">
    <property type="entry name" value="P-loop_NTPase"/>
</dbReference>
<keyword evidence="7" id="KW-0269">Exonuclease</keyword>
<evidence type="ECO:0000256" key="4">
    <source>
        <dbReference type="ARBA" id="ARBA00022763"/>
    </source>
</evidence>
<dbReference type="Pfam" id="PF12705">
    <property type="entry name" value="PDDEXK_1"/>
    <property type="match status" value="1"/>
</dbReference>
<evidence type="ECO:0000256" key="10">
    <source>
        <dbReference type="ARBA" id="ARBA00023204"/>
    </source>
</evidence>
<dbReference type="GO" id="GO:0043138">
    <property type="term" value="F:3'-5' DNA helicase activity"/>
    <property type="evidence" value="ECO:0007669"/>
    <property type="project" value="UniProtKB-EC"/>
</dbReference>
<feature type="domain" description="UvrD-like helicase C-terminal" evidence="17">
    <location>
        <begin position="296"/>
        <end position="569"/>
    </location>
</feature>
<evidence type="ECO:0000313" key="18">
    <source>
        <dbReference type="EMBL" id="ACZ61418.1"/>
    </source>
</evidence>
<evidence type="ECO:0000256" key="8">
    <source>
        <dbReference type="ARBA" id="ARBA00022840"/>
    </source>
</evidence>
<dbReference type="SUPFAM" id="SSF52540">
    <property type="entry name" value="P-loop containing nucleoside triphosphate hydrolases"/>
    <property type="match status" value="1"/>
</dbReference>
<dbReference type="CDD" id="cd17932">
    <property type="entry name" value="DEXQc_UvrD"/>
    <property type="match status" value="1"/>
</dbReference>
<evidence type="ECO:0000313" key="19">
    <source>
        <dbReference type="Proteomes" id="UP000002506"/>
    </source>
</evidence>
<dbReference type="InterPro" id="IPR014017">
    <property type="entry name" value="DNA_helicase_UvrD-like_C"/>
</dbReference>
<name>D2BGG8_DEHMV</name>
<dbReference type="GO" id="GO:0003677">
    <property type="term" value="F:DNA binding"/>
    <property type="evidence" value="ECO:0007669"/>
    <property type="project" value="UniProtKB-KW"/>
</dbReference>
<keyword evidence="3 15" id="KW-0547">Nucleotide-binding</keyword>
<dbReference type="eggNOG" id="COG1468">
    <property type="taxonomic scope" value="Bacteria"/>
</dbReference>
<dbReference type="EC" id="5.6.2.4" evidence="13"/>
<feature type="domain" description="UvrD-like helicase ATP-binding" evidence="16">
    <location>
        <begin position="10"/>
        <end position="295"/>
    </location>
</feature>
<dbReference type="PANTHER" id="PTHR11070:SF2">
    <property type="entry name" value="ATP-DEPENDENT DNA HELICASE SRS2"/>
    <property type="match status" value="1"/>
</dbReference>